<name>A0ABV9KRK9_9BACT</name>
<dbReference type="EMBL" id="JBHSGN010000030">
    <property type="protein sequence ID" value="MFC4672837.1"/>
    <property type="molecule type" value="Genomic_DNA"/>
</dbReference>
<dbReference type="Proteomes" id="UP001596023">
    <property type="component" value="Unassembled WGS sequence"/>
</dbReference>
<evidence type="ECO:0000313" key="1">
    <source>
        <dbReference type="EMBL" id="MFC4672837.1"/>
    </source>
</evidence>
<protein>
    <submittedName>
        <fullName evidence="1">Uncharacterized protein</fullName>
    </submittedName>
</protein>
<reference evidence="2" key="1">
    <citation type="journal article" date="2019" name="Int. J. Syst. Evol. Microbiol.">
        <title>The Global Catalogue of Microorganisms (GCM) 10K type strain sequencing project: providing services to taxonomists for standard genome sequencing and annotation.</title>
        <authorList>
            <consortium name="The Broad Institute Genomics Platform"/>
            <consortium name="The Broad Institute Genome Sequencing Center for Infectious Disease"/>
            <person name="Wu L."/>
            <person name="Ma J."/>
        </authorList>
    </citation>
    <scope>NUCLEOTIDE SEQUENCE [LARGE SCALE GENOMIC DNA]</scope>
    <source>
        <strain evidence="2">CCUG 66188</strain>
    </source>
</reference>
<gene>
    <name evidence="1" type="ORF">ACFO6W_03930</name>
</gene>
<evidence type="ECO:0000313" key="2">
    <source>
        <dbReference type="Proteomes" id="UP001596023"/>
    </source>
</evidence>
<keyword evidence="2" id="KW-1185">Reference proteome</keyword>
<feature type="non-terminal residue" evidence="1">
    <location>
        <position position="65"/>
    </location>
</feature>
<organism evidence="1 2">
    <name type="scientific">Dysgonomonas termitidis</name>
    <dbReference type="NCBI Taxonomy" id="1516126"/>
    <lineage>
        <taxon>Bacteria</taxon>
        <taxon>Pseudomonadati</taxon>
        <taxon>Bacteroidota</taxon>
        <taxon>Bacteroidia</taxon>
        <taxon>Bacteroidales</taxon>
        <taxon>Dysgonomonadaceae</taxon>
        <taxon>Dysgonomonas</taxon>
    </lineage>
</organism>
<sequence length="65" mass="6757">MIQKKLYKRSGSALSGLGVYCLLTLAMAFTSCRNEESVEINGAGKQVTITMSVPGATAAAGPVTY</sequence>
<proteinExistence type="predicted"/>
<dbReference type="PROSITE" id="PS51257">
    <property type="entry name" value="PROKAR_LIPOPROTEIN"/>
    <property type="match status" value="1"/>
</dbReference>
<comment type="caution">
    <text evidence="1">The sequence shown here is derived from an EMBL/GenBank/DDBJ whole genome shotgun (WGS) entry which is preliminary data.</text>
</comment>
<accession>A0ABV9KRK9</accession>
<dbReference type="RefSeq" id="WP_379994049.1">
    <property type="nucleotide sequence ID" value="NZ_JBHSGN010000030.1"/>
</dbReference>